<dbReference type="PANTHER" id="PTHR46599:SF3">
    <property type="entry name" value="PIGGYBAC TRANSPOSABLE ELEMENT-DERIVED PROTEIN 4"/>
    <property type="match status" value="1"/>
</dbReference>
<dbReference type="PANTHER" id="PTHR46599">
    <property type="entry name" value="PIGGYBAC TRANSPOSABLE ELEMENT-DERIVED PROTEIN 4"/>
    <property type="match status" value="1"/>
</dbReference>
<reference evidence="2" key="1">
    <citation type="submission" date="2022-11" db="EMBL/GenBank/DDBJ databases">
        <title>Centuries of genome instability and evolution in soft-shell clam transmissible cancer (bioRxiv).</title>
        <authorList>
            <person name="Hart S.F.M."/>
            <person name="Yonemitsu M.A."/>
            <person name="Giersch R.M."/>
            <person name="Beal B.F."/>
            <person name="Arriagada G."/>
            <person name="Davis B.W."/>
            <person name="Ostrander E.A."/>
            <person name="Goff S.P."/>
            <person name="Metzger M.J."/>
        </authorList>
    </citation>
    <scope>NUCLEOTIDE SEQUENCE</scope>
    <source>
        <strain evidence="2">MELC-2E11</strain>
        <tissue evidence="2">Siphon/mantle</tissue>
    </source>
</reference>
<gene>
    <name evidence="2" type="ORF">MAR_024481</name>
</gene>
<keyword evidence="3" id="KW-1185">Reference proteome</keyword>
<dbReference type="EMBL" id="CP111014">
    <property type="protein sequence ID" value="WAR00109.1"/>
    <property type="molecule type" value="Genomic_DNA"/>
</dbReference>
<name>A0ABY7DVJ7_MYAAR</name>
<dbReference type="Pfam" id="PF13843">
    <property type="entry name" value="DDE_Tnp_1_7"/>
    <property type="match status" value="1"/>
</dbReference>
<feature type="domain" description="PiggyBac transposable element-derived protein" evidence="1">
    <location>
        <begin position="21"/>
        <end position="115"/>
    </location>
</feature>
<protein>
    <submittedName>
        <fullName evidence="2">PGBD4-like protein</fullName>
    </submittedName>
</protein>
<accession>A0ABY7DVJ7</accession>
<sequence>MTVDLKPNVLTLNKEDEPVFMRSSELMTCAMVDTKRVHFLSSVHHDNLYDKRVRDRKSSSGFRTVEWPVMCEDYNQHMNGVVFLDQKLGSYAYPHKSSKWYMTIYHHVREVALVNRYIVYCKSLPADAKPVSPRVFREKVIDGLLDGYELRASKNGQPSQTEMPDRLTGRHFVAKYDDHKYRPECTVCSDKSWRRVQTRHYCIECAKPMCPVDCFRIYHTYKDCRSTAGRLIHNL</sequence>
<evidence type="ECO:0000259" key="1">
    <source>
        <dbReference type="Pfam" id="PF13843"/>
    </source>
</evidence>
<organism evidence="2 3">
    <name type="scientific">Mya arenaria</name>
    <name type="common">Soft-shell clam</name>
    <dbReference type="NCBI Taxonomy" id="6604"/>
    <lineage>
        <taxon>Eukaryota</taxon>
        <taxon>Metazoa</taxon>
        <taxon>Spiralia</taxon>
        <taxon>Lophotrochozoa</taxon>
        <taxon>Mollusca</taxon>
        <taxon>Bivalvia</taxon>
        <taxon>Autobranchia</taxon>
        <taxon>Heteroconchia</taxon>
        <taxon>Euheterodonta</taxon>
        <taxon>Imparidentia</taxon>
        <taxon>Neoheterodontei</taxon>
        <taxon>Myida</taxon>
        <taxon>Myoidea</taxon>
        <taxon>Myidae</taxon>
        <taxon>Mya</taxon>
    </lineage>
</organism>
<evidence type="ECO:0000313" key="3">
    <source>
        <dbReference type="Proteomes" id="UP001164746"/>
    </source>
</evidence>
<proteinExistence type="predicted"/>
<dbReference type="Proteomes" id="UP001164746">
    <property type="component" value="Chromosome 3"/>
</dbReference>
<evidence type="ECO:0000313" key="2">
    <source>
        <dbReference type="EMBL" id="WAR00109.1"/>
    </source>
</evidence>
<dbReference type="InterPro" id="IPR029526">
    <property type="entry name" value="PGBD"/>
</dbReference>